<dbReference type="Proteomes" id="UP001158067">
    <property type="component" value="Unassembled WGS sequence"/>
</dbReference>
<accession>A0ABY1Q9X6</accession>
<dbReference type="InterPro" id="IPR029052">
    <property type="entry name" value="Metallo-depent_PP-like"/>
</dbReference>
<gene>
    <name evidence="1" type="ORF">SAMN06265222_10862</name>
</gene>
<dbReference type="PANTHER" id="PTHR30337">
    <property type="entry name" value="COMPONENT OF ATP-DEPENDENT DSDNA EXONUCLEASE"/>
    <property type="match status" value="1"/>
</dbReference>
<comment type="caution">
    <text evidence="1">The sequence shown here is derived from an EMBL/GenBank/DDBJ whole genome shotgun (WGS) entry which is preliminary data.</text>
</comment>
<dbReference type="EMBL" id="FXUG01000008">
    <property type="protein sequence ID" value="SMP63390.1"/>
    <property type="molecule type" value="Genomic_DNA"/>
</dbReference>
<dbReference type="GO" id="GO:0004527">
    <property type="term" value="F:exonuclease activity"/>
    <property type="evidence" value="ECO:0007669"/>
    <property type="project" value="UniProtKB-KW"/>
</dbReference>
<dbReference type="SUPFAM" id="SSF56300">
    <property type="entry name" value="Metallo-dependent phosphatases"/>
    <property type="match status" value="1"/>
</dbReference>
<dbReference type="InterPro" id="IPR050535">
    <property type="entry name" value="DNA_Repair-Maintenance_Comp"/>
</dbReference>
<keyword evidence="2" id="KW-1185">Reference proteome</keyword>
<protein>
    <submittedName>
        <fullName evidence="1">DNA repair exonuclease SbcCD nuclease subunit</fullName>
    </submittedName>
</protein>
<evidence type="ECO:0000313" key="1">
    <source>
        <dbReference type="EMBL" id="SMP63390.1"/>
    </source>
</evidence>
<name>A0ABY1Q9X6_9BACT</name>
<organism evidence="1 2">
    <name type="scientific">Neorhodopirellula lusitana</name>
    <dbReference type="NCBI Taxonomy" id="445327"/>
    <lineage>
        <taxon>Bacteria</taxon>
        <taxon>Pseudomonadati</taxon>
        <taxon>Planctomycetota</taxon>
        <taxon>Planctomycetia</taxon>
        <taxon>Pirellulales</taxon>
        <taxon>Pirellulaceae</taxon>
        <taxon>Neorhodopirellula</taxon>
    </lineage>
</organism>
<proteinExistence type="predicted"/>
<keyword evidence="1" id="KW-0378">Hydrolase</keyword>
<sequence>MQYHTLPEGECVGSGWHEIGGRTSVFREETMPGESFRFIHASDFHLETPLGDLDQLPNSLRDAMATAPRDAAAAVFEAALAENIDFLVLSGDLLHPVAAGPHGMSLLLDNFEKLHAAGTPVYWAAGIADDPKQWPEAVPLPPNVTLFPRDRALSVPYERAGRVVCHVVGRSSEGRASLHVPGFQTETTDEFTVAVGYGTADASALSAGRHDYWALGGPHNHTEIEGVGGAGAFAPGSPQGRCLAENGAHGYLVVDVDADQTARVRQVEADRFRYARITIDAAEIRAVGTLRNLIGQKISTLANENGGRHLLIAWDVTLTDPEMLSSVGDPHELLRQLRQDHGNGNPAAWTTRLTVRPPHTYPKSWRDEDTILGDFLRAAEKFRKVASGGVSDIKPRSNVESGSQGAVAKSGPMQLMPFTEEHAELSSTATTLLGDVPAGDRDLTLDEATLLGVELLRGGKPSWGRKS</sequence>
<evidence type="ECO:0000313" key="2">
    <source>
        <dbReference type="Proteomes" id="UP001158067"/>
    </source>
</evidence>
<reference evidence="1 2" key="1">
    <citation type="submission" date="2017-05" db="EMBL/GenBank/DDBJ databases">
        <authorList>
            <person name="Varghese N."/>
            <person name="Submissions S."/>
        </authorList>
    </citation>
    <scope>NUCLEOTIDE SEQUENCE [LARGE SCALE GENOMIC DNA]</scope>
    <source>
        <strain evidence="1 2">DSM 25457</strain>
    </source>
</reference>
<keyword evidence="1" id="KW-0540">Nuclease</keyword>
<keyword evidence="1" id="KW-0269">Exonuclease</keyword>
<dbReference type="Gene3D" id="3.60.21.10">
    <property type="match status" value="1"/>
</dbReference>
<dbReference type="PANTHER" id="PTHR30337:SF7">
    <property type="entry name" value="PHOSPHOESTERASE"/>
    <property type="match status" value="1"/>
</dbReference>